<dbReference type="SUPFAM" id="SSF46955">
    <property type="entry name" value="Putative DNA-binding domain"/>
    <property type="match status" value="1"/>
</dbReference>
<dbReference type="Proteomes" id="UP000198711">
    <property type="component" value="Unassembled WGS sequence"/>
</dbReference>
<protein>
    <submittedName>
        <fullName evidence="2">MerR HTH family regulatory protein</fullName>
    </submittedName>
</protein>
<dbReference type="InterPro" id="IPR000551">
    <property type="entry name" value="MerR-type_HTH_dom"/>
</dbReference>
<sequence>MSVTEHYSIKEVEYLTGISAYSLRAWEKRYRALLPHRTVTNIRYYDGTQLRRLLNIATLLPLGHKASRLIALPEEELQSLVLKATEAQIDAPMQAHINNMVAAMLSFDENTFDKIISSMIIKFGLYEAMLQLIYPFLRKTGVLWTTSNTTPAQEHFASNLLQRKIQSALDALPCASDLSKRFLLFLPPGEMHEIGLLLSDYIIRSKGLSTIYLGRDLPYDSLDFAAQHGRATHMLTFLTSVTDALQHAEHLGKIAHKQHCQLLICSTLNSNTTPVSDHIHWLKEPGDLFTFL</sequence>
<evidence type="ECO:0000313" key="3">
    <source>
        <dbReference type="Proteomes" id="UP000198711"/>
    </source>
</evidence>
<dbReference type="AlphaFoldDB" id="A0A8X8IGF2"/>
<dbReference type="Gene3D" id="1.10.1660.10">
    <property type="match status" value="1"/>
</dbReference>
<dbReference type="GO" id="GO:0031419">
    <property type="term" value="F:cobalamin binding"/>
    <property type="evidence" value="ECO:0007669"/>
    <property type="project" value="InterPro"/>
</dbReference>
<dbReference type="GO" id="GO:0046872">
    <property type="term" value="F:metal ion binding"/>
    <property type="evidence" value="ECO:0007669"/>
    <property type="project" value="InterPro"/>
</dbReference>
<dbReference type="Gene3D" id="1.10.1240.10">
    <property type="entry name" value="Methionine synthase domain"/>
    <property type="match status" value="1"/>
</dbReference>
<dbReference type="InterPro" id="IPR009061">
    <property type="entry name" value="DNA-bd_dom_put_sf"/>
</dbReference>
<dbReference type="SMART" id="SM00422">
    <property type="entry name" value="HTH_MERR"/>
    <property type="match status" value="1"/>
</dbReference>
<dbReference type="EMBL" id="FNNO01000008">
    <property type="protein sequence ID" value="SDX03139.1"/>
    <property type="molecule type" value="Genomic_DNA"/>
</dbReference>
<dbReference type="PROSITE" id="PS50937">
    <property type="entry name" value="HTH_MERR_2"/>
    <property type="match status" value="1"/>
</dbReference>
<dbReference type="InterPro" id="IPR036594">
    <property type="entry name" value="Meth_synthase_dom"/>
</dbReference>
<keyword evidence="3" id="KW-1185">Reference proteome</keyword>
<comment type="caution">
    <text evidence="2">The sequence shown here is derived from an EMBL/GenBank/DDBJ whole genome shotgun (WGS) entry which is preliminary data.</text>
</comment>
<gene>
    <name evidence="2" type="ORF">SAMN05444410_10886</name>
</gene>
<dbReference type="Pfam" id="PF02607">
    <property type="entry name" value="B12-binding_2"/>
    <property type="match status" value="1"/>
</dbReference>
<name>A0A8X8IGF2_9BACT</name>
<organism evidence="2 3">
    <name type="scientific">Hydrobacter penzbergensis</name>
    <dbReference type="NCBI Taxonomy" id="1235997"/>
    <lineage>
        <taxon>Bacteria</taxon>
        <taxon>Pseudomonadati</taxon>
        <taxon>Bacteroidota</taxon>
        <taxon>Chitinophagia</taxon>
        <taxon>Chitinophagales</taxon>
        <taxon>Chitinophagaceae</taxon>
        <taxon>Hydrobacter</taxon>
    </lineage>
</organism>
<feature type="domain" description="HTH merR-type" evidence="1">
    <location>
        <begin position="6"/>
        <end position="72"/>
    </location>
</feature>
<evidence type="ECO:0000313" key="2">
    <source>
        <dbReference type="EMBL" id="SDX03139.1"/>
    </source>
</evidence>
<proteinExistence type="predicted"/>
<dbReference type="InterPro" id="IPR003759">
    <property type="entry name" value="Cbl-bd_cap"/>
</dbReference>
<dbReference type="GO" id="GO:0006355">
    <property type="term" value="P:regulation of DNA-templated transcription"/>
    <property type="evidence" value="ECO:0007669"/>
    <property type="project" value="InterPro"/>
</dbReference>
<evidence type="ECO:0000259" key="1">
    <source>
        <dbReference type="PROSITE" id="PS50937"/>
    </source>
</evidence>
<dbReference type="GO" id="GO:0003677">
    <property type="term" value="F:DNA binding"/>
    <property type="evidence" value="ECO:0007669"/>
    <property type="project" value="InterPro"/>
</dbReference>
<dbReference type="SUPFAM" id="SSF52242">
    <property type="entry name" value="Cobalamin (vitamin B12)-binding domain"/>
    <property type="match status" value="1"/>
</dbReference>
<reference evidence="2 3" key="1">
    <citation type="submission" date="2016-10" db="EMBL/GenBank/DDBJ databases">
        <authorList>
            <person name="Varghese N."/>
            <person name="Submissions S."/>
        </authorList>
    </citation>
    <scope>NUCLEOTIDE SEQUENCE [LARGE SCALE GENOMIC DNA]</scope>
    <source>
        <strain evidence="2 3">DSM 25353</strain>
    </source>
</reference>
<dbReference type="InterPro" id="IPR036724">
    <property type="entry name" value="Cobalamin-bd_sf"/>
</dbReference>
<dbReference type="RefSeq" id="WP_092723918.1">
    <property type="nucleotide sequence ID" value="NZ_FNNO01000008.1"/>
</dbReference>
<dbReference type="Gene3D" id="3.40.50.280">
    <property type="entry name" value="Cobalamin-binding domain"/>
    <property type="match status" value="1"/>
</dbReference>
<dbReference type="Pfam" id="PF13411">
    <property type="entry name" value="MerR_1"/>
    <property type="match status" value="1"/>
</dbReference>
<accession>A0A8X8IGF2</accession>